<reference evidence="13" key="2">
    <citation type="submission" date="2020-05" db="UniProtKB">
        <authorList>
            <consortium name="EnsemblMetazoa"/>
        </authorList>
    </citation>
    <scope>IDENTIFICATION</scope>
</reference>
<evidence type="ECO:0000256" key="5">
    <source>
        <dbReference type="ARBA" id="ARBA00022837"/>
    </source>
</evidence>
<keyword evidence="3" id="KW-0732">Signal</keyword>
<dbReference type="Pfam" id="PF00028">
    <property type="entry name" value="Cadherin"/>
    <property type="match status" value="1"/>
</dbReference>
<dbReference type="InterPro" id="IPR020894">
    <property type="entry name" value="Cadherin_CS"/>
</dbReference>
<dbReference type="PROSITE" id="PS50268">
    <property type="entry name" value="CADHERIN_2"/>
    <property type="match status" value="2"/>
</dbReference>
<dbReference type="CDD" id="cd00170">
    <property type="entry name" value="SEC14"/>
    <property type="match status" value="1"/>
</dbReference>
<dbReference type="PROSITE" id="PS00232">
    <property type="entry name" value="CADHERIN_1"/>
    <property type="match status" value="1"/>
</dbReference>
<dbReference type="EnsemblMetazoa" id="ASIC018643-RA">
    <property type="protein sequence ID" value="ASIC018643-PA"/>
    <property type="gene ID" value="ASIC018643"/>
</dbReference>
<dbReference type="GO" id="GO:0000902">
    <property type="term" value="P:cell morphogenesis"/>
    <property type="evidence" value="ECO:0007669"/>
    <property type="project" value="TreeGrafter"/>
</dbReference>
<dbReference type="GO" id="GO:0005509">
    <property type="term" value="F:calcium ion binding"/>
    <property type="evidence" value="ECO:0007669"/>
    <property type="project" value="UniProtKB-UniRule"/>
</dbReference>
<dbReference type="EMBL" id="KE525348">
    <property type="protein sequence ID" value="KFB50370.1"/>
    <property type="molecule type" value="Genomic_DNA"/>
</dbReference>
<dbReference type="GO" id="GO:0007043">
    <property type="term" value="P:cell-cell junction assembly"/>
    <property type="evidence" value="ECO:0007669"/>
    <property type="project" value="TreeGrafter"/>
</dbReference>
<dbReference type="PANTHER" id="PTHR24027:SF422">
    <property type="entry name" value="CADHERIN DOMAIN-CONTAINING PROTEIN"/>
    <property type="match status" value="1"/>
</dbReference>
<evidence type="ECO:0000256" key="7">
    <source>
        <dbReference type="ARBA" id="ARBA00023136"/>
    </source>
</evidence>
<dbReference type="InterPro" id="IPR002126">
    <property type="entry name" value="Cadherin-like_dom"/>
</dbReference>
<evidence type="ECO:0000256" key="4">
    <source>
        <dbReference type="ARBA" id="ARBA00022737"/>
    </source>
</evidence>
<dbReference type="SUPFAM" id="SSF52087">
    <property type="entry name" value="CRAL/TRIO domain"/>
    <property type="match status" value="1"/>
</dbReference>
<keyword evidence="2 10" id="KW-0812">Transmembrane</keyword>
<dbReference type="GO" id="GO:0016477">
    <property type="term" value="P:cell migration"/>
    <property type="evidence" value="ECO:0007669"/>
    <property type="project" value="TreeGrafter"/>
</dbReference>
<evidence type="ECO:0000256" key="6">
    <source>
        <dbReference type="ARBA" id="ARBA00022989"/>
    </source>
</evidence>
<proteinExistence type="predicted"/>
<evidence type="ECO:0000256" key="2">
    <source>
        <dbReference type="ARBA" id="ARBA00022692"/>
    </source>
</evidence>
<accession>A0A084WJH6</accession>
<organism evidence="12">
    <name type="scientific">Anopheles sinensis</name>
    <name type="common">Mosquito</name>
    <dbReference type="NCBI Taxonomy" id="74873"/>
    <lineage>
        <taxon>Eukaryota</taxon>
        <taxon>Metazoa</taxon>
        <taxon>Ecdysozoa</taxon>
        <taxon>Arthropoda</taxon>
        <taxon>Hexapoda</taxon>
        <taxon>Insecta</taxon>
        <taxon>Pterygota</taxon>
        <taxon>Neoptera</taxon>
        <taxon>Endopterygota</taxon>
        <taxon>Diptera</taxon>
        <taxon>Nematocera</taxon>
        <taxon>Culicoidea</taxon>
        <taxon>Culicidae</taxon>
        <taxon>Anophelinae</taxon>
        <taxon>Anopheles</taxon>
    </lineage>
</organism>
<keyword evidence="4" id="KW-0677">Repeat</keyword>
<evidence type="ECO:0000256" key="9">
    <source>
        <dbReference type="SAM" id="MobiDB-lite"/>
    </source>
</evidence>
<gene>
    <name evidence="12" type="ORF">ZHAS_00018643</name>
</gene>
<dbReference type="VEuPathDB" id="VectorBase:ASIC018643"/>
<dbReference type="InterPro" id="IPR039808">
    <property type="entry name" value="Cadherin"/>
</dbReference>
<keyword evidence="7 10" id="KW-0472">Membrane</keyword>
<dbReference type="GO" id="GO:0045296">
    <property type="term" value="F:cadherin binding"/>
    <property type="evidence" value="ECO:0007669"/>
    <property type="project" value="TreeGrafter"/>
</dbReference>
<keyword evidence="5 8" id="KW-0106">Calcium</keyword>
<name>A0A084WJH6_ANOSI</name>
<feature type="domain" description="Cadherin" evidence="11">
    <location>
        <begin position="1867"/>
        <end position="1952"/>
    </location>
</feature>
<dbReference type="GO" id="GO:0016339">
    <property type="term" value="P:calcium-dependent cell-cell adhesion via plasma membrane cell adhesion molecules"/>
    <property type="evidence" value="ECO:0007669"/>
    <property type="project" value="TreeGrafter"/>
</dbReference>
<dbReference type="STRING" id="74873.A0A084WJH6"/>
<dbReference type="Pfam" id="PF13716">
    <property type="entry name" value="CRAL_TRIO_2"/>
    <property type="match status" value="1"/>
</dbReference>
<reference evidence="12 14" key="1">
    <citation type="journal article" date="2014" name="BMC Genomics">
        <title>Genome sequence of Anopheles sinensis provides insight into genetics basis of mosquito competence for malaria parasites.</title>
        <authorList>
            <person name="Zhou D."/>
            <person name="Zhang D."/>
            <person name="Ding G."/>
            <person name="Shi L."/>
            <person name="Hou Q."/>
            <person name="Ye Y."/>
            <person name="Xu Y."/>
            <person name="Zhou H."/>
            <person name="Xiong C."/>
            <person name="Li S."/>
            <person name="Yu J."/>
            <person name="Hong S."/>
            <person name="Yu X."/>
            <person name="Zou P."/>
            <person name="Chen C."/>
            <person name="Chang X."/>
            <person name="Wang W."/>
            <person name="Lv Y."/>
            <person name="Sun Y."/>
            <person name="Ma L."/>
            <person name="Shen B."/>
            <person name="Zhu C."/>
        </authorList>
    </citation>
    <scope>NUCLEOTIDE SEQUENCE [LARGE SCALE GENOMIC DNA]</scope>
</reference>
<dbReference type="SMART" id="SM00112">
    <property type="entry name" value="CA"/>
    <property type="match status" value="2"/>
</dbReference>
<dbReference type="OMA" id="NIAGITM"/>
<feature type="compositionally biased region" description="Basic and acidic residues" evidence="9">
    <location>
        <begin position="2200"/>
        <end position="2220"/>
    </location>
</feature>
<comment type="subcellular location">
    <subcellularLocation>
        <location evidence="1">Membrane</location>
        <topology evidence="1">Single-pass membrane protein</topology>
    </subcellularLocation>
</comment>
<sequence>MAQMVTMESIDLSDATISIPPEIQVDQIHIETPEESSSIEQNRSTPPKHPPQTHHPPPLDKNPVDSSDAPALRRFLLSSSTTTENYCPEMIGHVLATHVGKRTRILDGSFTYVELMKHYHSSLDESEWQKENLYERLLRRAKTEDLTEVSGIGCLYQSGVDRLGRPVVVFCGKWFPAHNIDLEKALLYLIYLLDPIVKGDYVIAYFHTLTSSNNYPSLQWLKDVYSILPYNPRTVEKGKGIIANDYDITKNTVTFSIDENDYFTVSSSQGSSRTEFIGNLITKQTLTKIQPISLQIYAQDAWNPPGKSQAKLTISGDPVIVFITPPEFEQSLYKTSYKLGDTFAPIRVNLAVGTYDTSVQYLLSGDDSSYFTVTPTSDRSSATITLRSGTQIDKTKTILSVTVSATRTGTDSIGRTALVVDVASDVAFEQTLYTGSISTERVITLDAAIRLVPSAGTGTISVKLTGDDAQYFAATLSNNQVSITRSALLTDAVLKEKYFFLVGIQAEKASIDAGETLLVLSVAKTNLQMPHFEQPVYEGTVTEAGVVSVPTVKISSESLVDGLTFSYTGDVDLFSITSNPTTGTISIVPNGITPEKLADKTYLLVAVTGKLGDVDVAHSVIIMKVLRVAIVLPKFSKPYLEGQLMEKTLELRVPNVELVATSFSTATEIKLSDALGFFDIVEFFPANVFQVFLRANITRESLRGLDRIPVTVEAKNPNSETVYCVITVDIVRVTPPAFERLIYEGVIDDSKLLLSPINAKLTSESLDETVQYSLEGTDASYFILDTTTTEGVSVKLRAALTDSEFESRDMFQFSLKATKQLAATDAIVPVVVYVKRPLVKIPKFEKPLYKSRVNIDLQLVPFETIVLESGTYLNTATVSIRNSNSDLFGVTLQQQGVVTIRLLKELDQATLNGLDRFEFILECTNPAMASGFTTIIIDIDRAVDPEFAQFFYTGEVQQGAKEIVFDRKIMLKSETISTGTTYSVQGVDSALVRFVVSSTDQTLGFYLRDEVTVEQLKARSDLSFAVVATNPGSNKPSVTSCSVKISREPKPSFTQSSFQGRIVEGQTVVNFGDAPIAWEPDTVTAATVFTIVSSSPADLFEVAVTEDLKTATVRLRSDVRWDQVRSHLYFKLVLQAAIPGAQAAQCTLLVEVENQPTITPAFTKSIYRGSLQQGTKEVIFSAAETITIKAETIMGTFQYVTSSEDDAALFDVLLVDGNKLKVSLKDAVDAASIEGRDLLSFNININNLYSAVDTATVVITIKLDDIISPTFGKLLYAGAITEGTQELRLEETIQLSVGTYTENTELGIGGADAKYFTLTRTEARIEMTFVEPLDWSELTSTRAGRYLSVYIQATNPGSDTATAFVLIDIEHIQQPQFAQAAVHGHLEGGSLEVIFIDGSELKIVSGSVEPGLQWNLAGDDYLLFDGALTDDLFKFKLKDTITATQLGSRTLFQFTVTLKNPNSDTVEARVIVNRKLPTPSFTKPVYYGAFNGDLSLSLVDVVELTEGSFSFGTVITAKETNVDFLAVEQSERRVEMKLTRALTLDDFRGLQVVHVVLEARINDDAKGTCSVLITVPEGTPCVPLPPIVDCTSCYNCTGGVEDDVPVFPYGNFRYQLRRDTRGPIGSVTATAKDPTAVVEHQLEITDEYLKTYLSITPEGTLSLLQPIVPNVYSFLVHATNTVARKQSSASVLLNVLNAYECAEGDKQVTVDQVLLVQHLDEERPHSTIFPTQLDTACVYELLSEHPTDALQPYFYIDAETNWLAARSFDREDRELFGDILVPQFRLLLQLRCDAERQQTATRPLVKRSLVETDSINYAPDLTVISIIVDDINDNDPVFVQPPDATGGTIHLGFPEPSLATRLMLAQLTRVQATDVDEGLNAKIRYSLIDSAGHFAVDPEEGLVYPTSDALRETNEVEIVAIATDRDGASDGRSTRLPIVVHRLASDQIAIVTHTLAEGATWQDLLDQINRQDNFKLQLLHHAYVPSSEPSQNERRRARQALEPRRPLRMVVYALDDSNQPMDTDSIRSGIRRAVPSIDSSAIVSFGEAVCSTDPNYCADGLSGGGSNAGLIASTSVLGALFAISLAIGSVMYLRYVRPLSKNTTSDQSDVEQLENDFDPSPPSTPPAKREQEPTSLEDVQGPDRKISINIAGITMQESVDDHGEPHRMARTLTERLEEEDEYGASSSDTFGSAIPNSEPKNVKFNEVVERIEVQEHHSDNEDNEEDDDGDGDAIYEERL</sequence>
<evidence type="ECO:0000256" key="1">
    <source>
        <dbReference type="ARBA" id="ARBA00004167"/>
    </source>
</evidence>
<dbReference type="CDD" id="cd11304">
    <property type="entry name" value="Cadherin_repeat"/>
    <property type="match status" value="1"/>
</dbReference>
<dbReference type="InterPro" id="IPR001251">
    <property type="entry name" value="CRAL-TRIO_dom"/>
</dbReference>
<evidence type="ECO:0000313" key="13">
    <source>
        <dbReference type="EnsemblMetazoa" id="ASIC018643-PA"/>
    </source>
</evidence>
<keyword evidence="6 10" id="KW-1133">Transmembrane helix</keyword>
<dbReference type="OrthoDB" id="6606209at2759"/>
<feature type="region of interest" description="Disordered" evidence="9">
    <location>
        <begin position="1"/>
        <end position="67"/>
    </location>
</feature>
<feature type="compositionally biased region" description="Acidic residues" evidence="9">
    <location>
        <begin position="2221"/>
        <end position="2239"/>
    </location>
</feature>
<feature type="compositionally biased region" description="Acidic residues" evidence="9">
    <location>
        <begin position="2108"/>
        <end position="2117"/>
    </location>
</feature>
<protein>
    <recommendedName>
        <fullName evidence="11">Cadherin domain-containing protein</fullName>
    </recommendedName>
</protein>
<feature type="compositionally biased region" description="Pro residues" evidence="9">
    <location>
        <begin position="47"/>
        <end position="60"/>
    </location>
</feature>
<feature type="compositionally biased region" description="Polar residues" evidence="9">
    <location>
        <begin position="35"/>
        <end position="45"/>
    </location>
</feature>
<evidence type="ECO:0000313" key="14">
    <source>
        <dbReference type="Proteomes" id="UP000030765"/>
    </source>
</evidence>
<feature type="transmembrane region" description="Helical" evidence="10">
    <location>
        <begin position="2070"/>
        <end position="2093"/>
    </location>
</feature>
<dbReference type="InterPro" id="IPR015919">
    <property type="entry name" value="Cadherin-like_sf"/>
</dbReference>
<dbReference type="GO" id="GO:0034332">
    <property type="term" value="P:adherens junction organization"/>
    <property type="evidence" value="ECO:0007669"/>
    <property type="project" value="TreeGrafter"/>
</dbReference>
<dbReference type="Gene3D" id="2.60.40.60">
    <property type="entry name" value="Cadherins"/>
    <property type="match status" value="2"/>
</dbReference>
<feature type="region of interest" description="Disordered" evidence="9">
    <location>
        <begin position="2176"/>
        <end position="2239"/>
    </location>
</feature>
<dbReference type="EMBL" id="ATLV01024034">
    <property type="status" value="NOT_ANNOTATED_CDS"/>
    <property type="molecule type" value="Genomic_DNA"/>
</dbReference>
<dbReference type="EMBL" id="ATLV01024035">
    <property type="status" value="NOT_ANNOTATED_CDS"/>
    <property type="molecule type" value="Genomic_DNA"/>
</dbReference>
<dbReference type="GO" id="GO:0005912">
    <property type="term" value="C:adherens junction"/>
    <property type="evidence" value="ECO:0007669"/>
    <property type="project" value="TreeGrafter"/>
</dbReference>
<dbReference type="GO" id="GO:0016342">
    <property type="term" value="C:catenin complex"/>
    <property type="evidence" value="ECO:0007669"/>
    <property type="project" value="TreeGrafter"/>
</dbReference>
<dbReference type="Gene3D" id="3.40.525.10">
    <property type="entry name" value="CRAL-TRIO lipid binding domain"/>
    <property type="match status" value="1"/>
</dbReference>
<evidence type="ECO:0000256" key="3">
    <source>
        <dbReference type="ARBA" id="ARBA00022729"/>
    </source>
</evidence>
<evidence type="ECO:0000259" key="11">
    <source>
        <dbReference type="PROSITE" id="PS50268"/>
    </source>
</evidence>
<dbReference type="GO" id="GO:0008013">
    <property type="term" value="F:beta-catenin binding"/>
    <property type="evidence" value="ECO:0007669"/>
    <property type="project" value="TreeGrafter"/>
</dbReference>
<dbReference type="GO" id="GO:0007156">
    <property type="term" value="P:homophilic cell adhesion via plasma membrane adhesion molecules"/>
    <property type="evidence" value="ECO:0007669"/>
    <property type="project" value="InterPro"/>
</dbReference>
<feature type="region of interest" description="Disordered" evidence="9">
    <location>
        <begin position="2101"/>
        <end position="2144"/>
    </location>
</feature>
<feature type="compositionally biased region" description="Polar residues" evidence="9">
    <location>
        <begin position="2184"/>
        <end position="2199"/>
    </location>
</feature>
<dbReference type="GO" id="GO:0044331">
    <property type="term" value="P:cell-cell adhesion mediated by cadherin"/>
    <property type="evidence" value="ECO:0007669"/>
    <property type="project" value="TreeGrafter"/>
</dbReference>
<dbReference type="Proteomes" id="UP000030765">
    <property type="component" value="Unassembled WGS sequence"/>
</dbReference>
<dbReference type="InterPro" id="IPR036865">
    <property type="entry name" value="CRAL-TRIO_dom_sf"/>
</dbReference>
<evidence type="ECO:0000313" key="12">
    <source>
        <dbReference type="EMBL" id="KFB50370.1"/>
    </source>
</evidence>
<feature type="domain" description="Cadherin" evidence="11">
    <location>
        <begin position="1739"/>
        <end position="1838"/>
    </location>
</feature>
<evidence type="ECO:0000256" key="8">
    <source>
        <dbReference type="PROSITE-ProRule" id="PRU00043"/>
    </source>
</evidence>
<dbReference type="SUPFAM" id="SSF49313">
    <property type="entry name" value="Cadherin-like"/>
    <property type="match status" value="1"/>
</dbReference>
<dbReference type="PANTHER" id="PTHR24027">
    <property type="entry name" value="CADHERIN-23"/>
    <property type="match status" value="1"/>
</dbReference>
<dbReference type="VEuPathDB" id="VectorBase:ASIS004561"/>
<evidence type="ECO:0000256" key="10">
    <source>
        <dbReference type="SAM" id="Phobius"/>
    </source>
</evidence>
<keyword evidence="14" id="KW-1185">Reference proteome</keyword>